<evidence type="ECO:0000313" key="3">
    <source>
        <dbReference type="EMBL" id="GIH69551.1"/>
    </source>
</evidence>
<feature type="domain" description="Pyridoxamine 5'-phosphate oxidase N-terminal" evidence="2">
    <location>
        <begin position="4"/>
        <end position="122"/>
    </location>
</feature>
<dbReference type="Gene3D" id="2.30.110.10">
    <property type="entry name" value="Electron Transport, Fmn-binding Protein, Chain A"/>
    <property type="match status" value="1"/>
</dbReference>
<dbReference type="RefSeq" id="WP_204014321.1">
    <property type="nucleotide sequence ID" value="NZ_BOOG01000016.1"/>
</dbReference>
<dbReference type="AlphaFoldDB" id="A0A8J3R5E0"/>
<evidence type="ECO:0000313" key="4">
    <source>
        <dbReference type="Proteomes" id="UP000610966"/>
    </source>
</evidence>
<keyword evidence="4" id="KW-1185">Reference proteome</keyword>
<gene>
    <name evidence="3" type="ORF">Mth01_18040</name>
</gene>
<dbReference type="SUPFAM" id="SSF50475">
    <property type="entry name" value="FMN-binding split barrel"/>
    <property type="match status" value="1"/>
</dbReference>
<proteinExistence type="predicted"/>
<organism evidence="3 4">
    <name type="scientific">Sphaerimonospora thailandensis</name>
    <dbReference type="NCBI Taxonomy" id="795644"/>
    <lineage>
        <taxon>Bacteria</taxon>
        <taxon>Bacillati</taxon>
        <taxon>Actinomycetota</taxon>
        <taxon>Actinomycetes</taxon>
        <taxon>Streptosporangiales</taxon>
        <taxon>Streptosporangiaceae</taxon>
        <taxon>Sphaerimonospora</taxon>
    </lineage>
</organism>
<dbReference type="InterPro" id="IPR011576">
    <property type="entry name" value="Pyridox_Oxase_N"/>
</dbReference>
<sequence>MLPDGARDLFDGTNFATIASLNPDGSPQASVVWVKADGDDVLFSTVKGRRKHQNIVRDPRVSIVVVDAANPYRYAEVRGTAEFVDDKTGELIQELSRKYTGQDWAEADPNAERVIVRITPNKTIVR</sequence>
<dbReference type="Pfam" id="PF01243">
    <property type="entry name" value="PNPOx_N"/>
    <property type="match status" value="1"/>
</dbReference>
<accession>A0A8J3R5E0</accession>
<keyword evidence="1" id="KW-0560">Oxidoreductase</keyword>
<dbReference type="GO" id="GO:0070967">
    <property type="term" value="F:coenzyme F420 binding"/>
    <property type="evidence" value="ECO:0007669"/>
    <property type="project" value="TreeGrafter"/>
</dbReference>
<dbReference type="Proteomes" id="UP000610966">
    <property type="component" value="Unassembled WGS sequence"/>
</dbReference>
<evidence type="ECO:0000259" key="2">
    <source>
        <dbReference type="Pfam" id="PF01243"/>
    </source>
</evidence>
<reference evidence="3" key="1">
    <citation type="submission" date="2021-01" db="EMBL/GenBank/DDBJ databases">
        <title>Whole genome shotgun sequence of Sphaerimonospora thailandensis NBRC 107569.</title>
        <authorList>
            <person name="Komaki H."/>
            <person name="Tamura T."/>
        </authorList>
    </citation>
    <scope>NUCLEOTIDE SEQUENCE</scope>
    <source>
        <strain evidence="3">NBRC 107569</strain>
    </source>
</reference>
<dbReference type="InterPro" id="IPR012349">
    <property type="entry name" value="Split_barrel_FMN-bd"/>
</dbReference>
<comment type="caution">
    <text evidence="3">The sequence shown here is derived from an EMBL/GenBank/DDBJ whole genome shotgun (WGS) entry which is preliminary data.</text>
</comment>
<dbReference type="EMBL" id="BOOG01000016">
    <property type="protein sequence ID" value="GIH69551.1"/>
    <property type="molecule type" value="Genomic_DNA"/>
</dbReference>
<dbReference type="InterPro" id="IPR019920">
    <property type="entry name" value="F420-binding_dom_put"/>
</dbReference>
<dbReference type="GO" id="GO:0005829">
    <property type="term" value="C:cytosol"/>
    <property type="evidence" value="ECO:0007669"/>
    <property type="project" value="TreeGrafter"/>
</dbReference>
<evidence type="ECO:0000256" key="1">
    <source>
        <dbReference type="ARBA" id="ARBA00023002"/>
    </source>
</evidence>
<dbReference type="NCBIfam" id="TIGR03618">
    <property type="entry name" value="Rv1155_F420"/>
    <property type="match status" value="1"/>
</dbReference>
<dbReference type="PANTHER" id="PTHR35176">
    <property type="entry name" value="HEME OXYGENASE HI_0854-RELATED"/>
    <property type="match status" value="1"/>
</dbReference>
<dbReference type="GO" id="GO:0016627">
    <property type="term" value="F:oxidoreductase activity, acting on the CH-CH group of donors"/>
    <property type="evidence" value="ECO:0007669"/>
    <property type="project" value="TreeGrafter"/>
</dbReference>
<dbReference type="InterPro" id="IPR052019">
    <property type="entry name" value="F420H2_bilvrd_red/Heme_oxyg"/>
</dbReference>
<name>A0A8J3R5E0_9ACTN</name>
<protein>
    <submittedName>
        <fullName evidence="3">PPOX class F420-dependent enzyme</fullName>
    </submittedName>
</protein>
<dbReference type="PANTHER" id="PTHR35176:SF6">
    <property type="entry name" value="HEME OXYGENASE HI_0854-RELATED"/>
    <property type="match status" value="1"/>
</dbReference>